<feature type="transmembrane region" description="Helical" evidence="8">
    <location>
        <begin position="143"/>
        <end position="161"/>
    </location>
</feature>
<name>A0A6N9YKQ0_9ACTN</name>
<dbReference type="RefSeq" id="WP_163818262.1">
    <property type="nucleotide sequence ID" value="NZ_JAAGOB010000004.1"/>
</dbReference>
<comment type="subcellular location">
    <subcellularLocation>
        <location evidence="1">Cell membrane</location>
        <topology evidence="1">Multi-pass membrane protein</topology>
    </subcellularLocation>
</comment>
<keyword evidence="5 8" id="KW-1133">Transmembrane helix</keyword>
<feature type="transmembrane region" description="Helical" evidence="8">
    <location>
        <begin position="378"/>
        <end position="400"/>
    </location>
</feature>
<feature type="transmembrane region" description="Helical" evidence="8">
    <location>
        <begin position="313"/>
        <end position="332"/>
    </location>
</feature>
<dbReference type="PIRSF" id="PIRSF010361">
    <property type="entry name" value="UCP010361"/>
    <property type="match status" value="1"/>
</dbReference>
<comment type="caution">
    <text evidence="9">The sequence shown here is derived from an EMBL/GenBank/DDBJ whole genome shotgun (WGS) entry which is preliminary data.</text>
</comment>
<dbReference type="InterPro" id="IPR016570">
    <property type="entry name" value="UCP010361"/>
</dbReference>
<feature type="transmembrane region" description="Helical" evidence="8">
    <location>
        <begin position="259"/>
        <end position="281"/>
    </location>
</feature>
<dbReference type="GO" id="GO:0016758">
    <property type="term" value="F:hexosyltransferase activity"/>
    <property type="evidence" value="ECO:0007669"/>
    <property type="project" value="InterPro"/>
</dbReference>
<keyword evidence="3" id="KW-0808">Transferase</keyword>
<evidence type="ECO:0000256" key="2">
    <source>
        <dbReference type="ARBA" id="ARBA00022475"/>
    </source>
</evidence>
<feature type="transmembrane region" description="Helical" evidence="8">
    <location>
        <begin position="35"/>
        <end position="55"/>
    </location>
</feature>
<gene>
    <name evidence="9" type="ORF">G1H11_09205</name>
</gene>
<organism evidence="9 10">
    <name type="scientific">Phytoactinopolyspora alkaliphila</name>
    <dbReference type="NCBI Taxonomy" id="1783498"/>
    <lineage>
        <taxon>Bacteria</taxon>
        <taxon>Bacillati</taxon>
        <taxon>Actinomycetota</taxon>
        <taxon>Actinomycetes</taxon>
        <taxon>Jiangellales</taxon>
        <taxon>Jiangellaceae</taxon>
        <taxon>Phytoactinopolyspora</taxon>
    </lineage>
</organism>
<sequence>MTSTAFPSRDDPVAAAASEWIGGPAGRHAMPGGGWWSPLRIALAVACVVLALGVISKQPCHERSWETRDDRTVWTSLCYSDVPFLYQERGFADGAVAYLDRTDLEYPVVTGAVMQISAYGAQAVQSVLGSEAENVTLAESVRFYEITALLMAVSALVAVVATARTVPRRPWDGLLVAASPVLLLSATINWDLLAVAATSVAILAWTRERPGWAGVLIGVGAAAKLYPVLLLGAMLLVVMRAPDRRTAFRGFGRTTAGTAAAWVALNAPVAALSWDGWAAFFRFNAERGADFGSAWYAIGILAPDLLRDDIDRLVVGAGLIMLGLIVVLAMVAPEPPRLAQLAFLAVAAFLLVNKVWSPQYTLWLLPLAVLARPRWRELLVWQVAEVAYFISIWFYLAGFFDPEHPMISSEVYAWSVLLRVAALLWLCGVVIRDILRPENDPVRPYAEMESHDHSRGAKGAIPA</sequence>
<accession>A0A6N9YKQ0</accession>
<proteinExistence type="inferred from homology"/>
<dbReference type="EMBL" id="JAAGOB010000004">
    <property type="protein sequence ID" value="NED95490.1"/>
    <property type="molecule type" value="Genomic_DNA"/>
</dbReference>
<dbReference type="Pfam" id="PF09594">
    <property type="entry name" value="GT87"/>
    <property type="match status" value="1"/>
</dbReference>
<evidence type="ECO:0000256" key="7">
    <source>
        <dbReference type="ARBA" id="ARBA00024033"/>
    </source>
</evidence>
<dbReference type="InterPro" id="IPR018584">
    <property type="entry name" value="GT87"/>
</dbReference>
<evidence type="ECO:0000313" key="9">
    <source>
        <dbReference type="EMBL" id="NED95490.1"/>
    </source>
</evidence>
<keyword evidence="4 8" id="KW-0812">Transmembrane</keyword>
<protein>
    <submittedName>
        <fullName evidence="9">DUF2029 domain-containing protein</fullName>
    </submittedName>
</protein>
<keyword evidence="10" id="KW-1185">Reference proteome</keyword>
<reference evidence="9 10" key="1">
    <citation type="submission" date="2020-02" db="EMBL/GenBank/DDBJ databases">
        <authorList>
            <person name="Li X.-J."/>
            <person name="Feng X.-M."/>
        </authorList>
    </citation>
    <scope>NUCLEOTIDE SEQUENCE [LARGE SCALE GENOMIC DNA]</scope>
    <source>
        <strain evidence="9 10">CGMCC 4.7225</strain>
    </source>
</reference>
<dbReference type="Proteomes" id="UP000469185">
    <property type="component" value="Unassembled WGS sequence"/>
</dbReference>
<evidence type="ECO:0000256" key="4">
    <source>
        <dbReference type="ARBA" id="ARBA00022692"/>
    </source>
</evidence>
<feature type="transmembrane region" description="Helical" evidence="8">
    <location>
        <begin position="181"/>
        <end position="205"/>
    </location>
</feature>
<feature type="transmembrane region" description="Helical" evidence="8">
    <location>
        <begin position="212"/>
        <end position="239"/>
    </location>
</feature>
<feature type="transmembrane region" description="Helical" evidence="8">
    <location>
        <begin position="338"/>
        <end position="357"/>
    </location>
</feature>
<keyword evidence="2" id="KW-1003">Cell membrane</keyword>
<evidence type="ECO:0000313" key="10">
    <source>
        <dbReference type="Proteomes" id="UP000469185"/>
    </source>
</evidence>
<dbReference type="GO" id="GO:0005886">
    <property type="term" value="C:plasma membrane"/>
    <property type="evidence" value="ECO:0007669"/>
    <property type="project" value="UniProtKB-SubCell"/>
</dbReference>
<dbReference type="AlphaFoldDB" id="A0A6N9YKQ0"/>
<feature type="transmembrane region" description="Helical" evidence="8">
    <location>
        <begin position="412"/>
        <end position="431"/>
    </location>
</feature>
<evidence type="ECO:0000256" key="5">
    <source>
        <dbReference type="ARBA" id="ARBA00022989"/>
    </source>
</evidence>
<evidence type="ECO:0000256" key="8">
    <source>
        <dbReference type="SAM" id="Phobius"/>
    </source>
</evidence>
<comment type="similarity">
    <text evidence="7">Belongs to the glycosyltransferase 87 family.</text>
</comment>
<evidence type="ECO:0000256" key="1">
    <source>
        <dbReference type="ARBA" id="ARBA00004651"/>
    </source>
</evidence>
<evidence type="ECO:0000256" key="3">
    <source>
        <dbReference type="ARBA" id="ARBA00022679"/>
    </source>
</evidence>
<evidence type="ECO:0000256" key="6">
    <source>
        <dbReference type="ARBA" id="ARBA00023136"/>
    </source>
</evidence>
<keyword evidence="6 8" id="KW-0472">Membrane</keyword>